<sequence length="34" mass="3953">AQTQKTFFQFMRKKLNLTPDLNQQVKTTPGPDMV</sequence>
<proteinExistence type="predicted"/>
<feature type="non-terminal residue" evidence="1">
    <location>
        <position position="1"/>
    </location>
</feature>
<organism evidence="1 2">
    <name type="scientific">Adineta steineri</name>
    <dbReference type="NCBI Taxonomy" id="433720"/>
    <lineage>
        <taxon>Eukaryota</taxon>
        <taxon>Metazoa</taxon>
        <taxon>Spiralia</taxon>
        <taxon>Gnathifera</taxon>
        <taxon>Rotifera</taxon>
        <taxon>Eurotatoria</taxon>
        <taxon>Bdelloidea</taxon>
        <taxon>Adinetida</taxon>
        <taxon>Adinetidae</taxon>
        <taxon>Adineta</taxon>
    </lineage>
</organism>
<gene>
    <name evidence="1" type="ORF">OXD698_LOCUS54162</name>
</gene>
<dbReference type="Proteomes" id="UP000663844">
    <property type="component" value="Unassembled WGS sequence"/>
</dbReference>
<dbReference type="EMBL" id="CAJOAZ010032379">
    <property type="protein sequence ID" value="CAF4447015.1"/>
    <property type="molecule type" value="Genomic_DNA"/>
</dbReference>
<reference evidence="1" key="1">
    <citation type="submission" date="2021-02" db="EMBL/GenBank/DDBJ databases">
        <authorList>
            <person name="Nowell W R."/>
        </authorList>
    </citation>
    <scope>NUCLEOTIDE SEQUENCE</scope>
</reference>
<evidence type="ECO:0000313" key="2">
    <source>
        <dbReference type="Proteomes" id="UP000663844"/>
    </source>
</evidence>
<accession>A0A820SB23</accession>
<dbReference type="AlphaFoldDB" id="A0A820SB23"/>
<evidence type="ECO:0000313" key="1">
    <source>
        <dbReference type="EMBL" id="CAF4447015.1"/>
    </source>
</evidence>
<comment type="caution">
    <text evidence="1">The sequence shown here is derived from an EMBL/GenBank/DDBJ whole genome shotgun (WGS) entry which is preliminary data.</text>
</comment>
<name>A0A820SB23_9BILA</name>
<protein>
    <submittedName>
        <fullName evidence="1">Uncharacterized protein</fullName>
    </submittedName>
</protein>